<organism evidence="1 2">
    <name type="scientific">Lagenidium giganteum</name>
    <dbReference type="NCBI Taxonomy" id="4803"/>
    <lineage>
        <taxon>Eukaryota</taxon>
        <taxon>Sar</taxon>
        <taxon>Stramenopiles</taxon>
        <taxon>Oomycota</taxon>
        <taxon>Peronosporomycetes</taxon>
        <taxon>Pythiales</taxon>
        <taxon>Pythiaceae</taxon>
    </lineage>
</organism>
<dbReference type="EMBL" id="DAKRPA010000112">
    <property type="protein sequence ID" value="DAZ98236.1"/>
    <property type="molecule type" value="Genomic_DNA"/>
</dbReference>
<dbReference type="Proteomes" id="UP001146120">
    <property type="component" value="Unassembled WGS sequence"/>
</dbReference>
<reference evidence="1" key="2">
    <citation type="journal article" date="2023" name="Microbiol Resour">
        <title>Decontamination and Annotation of the Draft Genome Sequence of the Oomycete Lagenidium giganteum ARSEF 373.</title>
        <authorList>
            <person name="Morgan W.R."/>
            <person name="Tartar A."/>
        </authorList>
    </citation>
    <scope>NUCLEOTIDE SEQUENCE</scope>
    <source>
        <strain evidence="1">ARSEF 373</strain>
    </source>
</reference>
<evidence type="ECO:0000313" key="1">
    <source>
        <dbReference type="EMBL" id="DAZ98236.1"/>
    </source>
</evidence>
<sequence length="57" mass="6279">MADHAANVAMDLRAHRAWPLTEHNDLDAVLPYALTNIGEWAGSNDHVPILTTQSNSR</sequence>
<gene>
    <name evidence="1" type="ORF">N0F65_011704</name>
</gene>
<comment type="caution">
    <text evidence="1">The sequence shown here is derived from an EMBL/GenBank/DDBJ whole genome shotgun (WGS) entry which is preliminary data.</text>
</comment>
<proteinExistence type="predicted"/>
<protein>
    <submittedName>
        <fullName evidence="1">Uncharacterized protein</fullName>
    </submittedName>
</protein>
<keyword evidence="2" id="KW-1185">Reference proteome</keyword>
<dbReference type="AlphaFoldDB" id="A0AAV2YV84"/>
<accession>A0AAV2YV84</accession>
<name>A0AAV2YV84_9STRA</name>
<evidence type="ECO:0000313" key="2">
    <source>
        <dbReference type="Proteomes" id="UP001146120"/>
    </source>
</evidence>
<reference evidence="1" key="1">
    <citation type="submission" date="2022-11" db="EMBL/GenBank/DDBJ databases">
        <authorList>
            <person name="Morgan W.R."/>
            <person name="Tartar A."/>
        </authorList>
    </citation>
    <scope>NUCLEOTIDE SEQUENCE</scope>
    <source>
        <strain evidence="1">ARSEF 373</strain>
    </source>
</reference>